<evidence type="ECO:0000259" key="2">
    <source>
        <dbReference type="Pfam" id="PF16344"/>
    </source>
</evidence>
<proteinExistence type="predicted"/>
<comment type="caution">
    <text evidence="3">The sequence shown here is derived from an EMBL/GenBank/DDBJ whole genome shotgun (WGS) entry which is preliminary data.</text>
</comment>
<dbReference type="InterPro" id="IPR032508">
    <property type="entry name" value="FecR_C"/>
</dbReference>
<keyword evidence="4" id="KW-1185">Reference proteome</keyword>
<dbReference type="Proteomes" id="UP000660862">
    <property type="component" value="Unassembled WGS sequence"/>
</dbReference>
<dbReference type="EMBL" id="BMER01000001">
    <property type="protein sequence ID" value="GGG78448.1"/>
    <property type="molecule type" value="Genomic_DNA"/>
</dbReference>
<feature type="domain" description="Protein FecR C-terminal" evidence="2">
    <location>
        <begin position="338"/>
        <end position="397"/>
    </location>
</feature>
<evidence type="ECO:0000313" key="4">
    <source>
        <dbReference type="Proteomes" id="UP000660862"/>
    </source>
</evidence>
<sequence>MDNGRITYLVEQYLNDSASPQELGELENLLADPNADSMVKDAFYAGYYRLSKSPASGINPNSDAKERIFQQIIMQPPQRVSLIKHRITQLPKWLPYAAAVVLAMAVSLLVWNNNQRPPEQEITAAEIAPGTNRATLALADGRAIALDDTQDGIIIGAGKITYNDGHSQIVGLGDDKAPIETLVLSTPKGGTYSIILPDGSKVWLNAATTLKYPSRFDGRERVVYLEGEAYFSVTKRKGKAGVPDDVPFSVVSNGQVVKVLGTEFNISAYPDESETQTTLVTGRVSVSTSNGTAADAPVSERLGTTILAPGEQAINRQGIINVQKADPDQYTAWKDGFFYFDRLSPQIAITQLARWYDLEVVYRGKIPQINIFGMIDRNKSLESVLKSLEKSGLSFKIVHSAGINRLIVLGEQ</sequence>
<evidence type="ECO:0000259" key="1">
    <source>
        <dbReference type="Pfam" id="PF04773"/>
    </source>
</evidence>
<dbReference type="Pfam" id="PF16344">
    <property type="entry name" value="FecR_C"/>
    <property type="match status" value="1"/>
</dbReference>
<gene>
    <name evidence="3" type="ORF">GCM10007415_08110</name>
</gene>
<dbReference type="PANTHER" id="PTHR30273:SF2">
    <property type="entry name" value="PROTEIN FECR"/>
    <property type="match status" value="1"/>
</dbReference>
<dbReference type="RefSeq" id="WP_188504637.1">
    <property type="nucleotide sequence ID" value="NZ_BMER01000001.1"/>
</dbReference>
<protein>
    <submittedName>
        <fullName evidence="3">Iron dicitrate transporter FecR</fullName>
    </submittedName>
</protein>
<dbReference type="Gene3D" id="2.60.120.1440">
    <property type="match status" value="1"/>
</dbReference>
<feature type="domain" description="FecR protein" evidence="1">
    <location>
        <begin position="184"/>
        <end position="284"/>
    </location>
</feature>
<dbReference type="Pfam" id="PF04773">
    <property type="entry name" value="FecR"/>
    <property type="match status" value="1"/>
</dbReference>
<organism evidence="3 4">
    <name type="scientific">Parapedobacter pyrenivorans</name>
    <dbReference type="NCBI Taxonomy" id="1305674"/>
    <lineage>
        <taxon>Bacteria</taxon>
        <taxon>Pseudomonadati</taxon>
        <taxon>Bacteroidota</taxon>
        <taxon>Sphingobacteriia</taxon>
        <taxon>Sphingobacteriales</taxon>
        <taxon>Sphingobacteriaceae</taxon>
        <taxon>Parapedobacter</taxon>
    </lineage>
</organism>
<accession>A0A917M5I0</accession>
<evidence type="ECO:0000313" key="3">
    <source>
        <dbReference type="EMBL" id="GGG78448.1"/>
    </source>
</evidence>
<name>A0A917M5I0_9SPHI</name>
<reference evidence="3" key="2">
    <citation type="submission" date="2020-09" db="EMBL/GenBank/DDBJ databases">
        <authorList>
            <person name="Sun Q."/>
            <person name="Zhou Y."/>
        </authorList>
    </citation>
    <scope>NUCLEOTIDE SEQUENCE</scope>
    <source>
        <strain evidence="3">CGMCC 1.12195</strain>
    </source>
</reference>
<reference evidence="3" key="1">
    <citation type="journal article" date="2014" name="Int. J. Syst. Evol. Microbiol.">
        <title>Complete genome sequence of Corynebacterium casei LMG S-19264T (=DSM 44701T), isolated from a smear-ripened cheese.</title>
        <authorList>
            <consortium name="US DOE Joint Genome Institute (JGI-PGF)"/>
            <person name="Walter F."/>
            <person name="Albersmeier A."/>
            <person name="Kalinowski J."/>
            <person name="Ruckert C."/>
        </authorList>
    </citation>
    <scope>NUCLEOTIDE SEQUENCE</scope>
    <source>
        <strain evidence="3">CGMCC 1.12195</strain>
    </source>
</reference>
<dbReference type="PANTHER" id="PTHR30273">
    <property type="entry name" value="PERIPLASMIC SIGNAL SENSOR AND SIGMA FACTOR ACTIVATOR FECR-RELATED"/>
    <property type="match status" value="1"/>
</dbReference>
<dbReference type="InterPro" id="IPR006860">
    <property type="entry name" value="FecR"/>
</dbReference>
<dbReference type="GO" id="GO:0016989">
    <property type="term" value="F:sigma factor antagonist activity"/>
    <property type="evidence" value="ECO:0007669"/>
    <property type="project" value="TreeGrafter"/>
</dbReference>
<dbReference type="Gene3D" id="3.55.50.30">
    <property type="match status" value="1"/>
</dbReference>
<dbReference type="AlphaFoldDB" id="A0A917M5I0"/>
<dbReference type="InterPro" id="IPR012373">
    <property type="entry name" value="Ferrdict_sens_TM"/>
</dbReference>